<dbReference type="RefSeq" id="WP_147082656.1">
    <property type="nucleotide sequence ID" value="NZ_BJZT01000073.1"/>
</dbReference>
<reference evidence="1 2" key="1">
    <citation type="submission" date="2019-07" db="EMBL/GenBank/DDBJ databases">
        <title>Whole genome shotgun sequence of Methylobacterium haplocladii NBRC 107714.</title>
        <authorList>
            <person name="Hosoyama A."/>
            <person name="Uohara A."/>
            <person name="Ohji S."/>
            <person name="Ichikawa N."/>
        </authorList>
    </citation>
    <scope>NUCLEOTIDE SEQUENCE [LARGE SCALE GENOMIC DNA]</scope>
    <source>
        <strain evidence="1 2">NBRC 107714</strain>
    </source>
</reference>
<comment type="caution">
    <text evidence="1">The sequence shown here is derived from an EMBL/GenBank/DDBJ whole genome shotgun (WGS) entry which is preliminary data.</text>
</comment>
<evidence type="ECO:0000313" key="1">
    <source>
        <dbReference type="EMBL" id="GEP01936.1"/>
    </source>
</evidence>
<organism evidence="1 2">
    <name type="scientific">Methylobacterium haplocladii</name>
    <dbReference type="NCBI Taxonomy" id="1176176"/>
    <lineage>
        <taxon>Bacteria</taxon>
        <taxon>Pseudomonadati</taxon>
        <taxon>Pseudomonadota</taxon>
        <taxon>Alphaproteobacteria</taxon>
        <taxon>Hyphomicrobiales</taxon>
        <taxon>Methylobacteriaceae</taxon>
        <taxon>Methylobacterium</taxon>
    </lineage>
</organism>
<accession>A0A512IW71</accession>
<evidence type="ECO:0008006" key="3">
    <source>
        <dbReference type="Google" id="ProtNLM"/>
    </source>
</evidence>
<protein>
    <recommendedName>
        <fullName evidence="3">SinR family protein</fullName>
    </recommendedName>
</protein>
<dbReference type="EMBL" id="BJZT01000073">
    <property type="protein sequence ID" value="GEP01936.1"/>
    <property type="molecule type" value="Genomic_DNA"/>
</dbReference>
<dbReference type="OrthoDB" id="2656750at2"/>
<sequence length="91" mass="10441">MTIYLATFDMKAMSHDYAALYEHLQVIDAHQAQSSAWMIEAESTIIELSNHLLALMDKDDSLLIIEITKSTHWAATHLSEQTGEWLIKRRP</sequence>
<evidence type="ECO:0000313" key="2">
    <source>
        <dbReference type="Proteomes" id="UP000321258"/>
    </source>
</evidence>
<proteinExistence type="predicted"/>
<keyword evidence="2" id="KW-1185">Reference proteome</keyword>
<name>A0A512IW71_9HYPH</name>
<dbReference type="Proteomes" id="UP000321258">
    <property type="component" value="Unassembled WGS sequence"/>
</dbReference>
<dbReference type="AlphaFoldDB" id="A0A512IW71"/>
<gene>
    <name evidence="1" type="ORF">MHA02_43230</name>
</gene>